<comment type="caution">
    <text evidence="1">The sequence shown here is derived from an EMBL/GenBank/DDBJ whole genome shotgun (WGS) entry which is preliminary data.</text>
</comment>
<evidence type="ECO:0000313" key="2">
    <source>
        <dbReference type="Proteomes" id="UP001228643"/>
    </source>
</evidence>
<dbReference type="Proteomes" id="UP001228643">
    <property type="component" value="Unassembled WGS sequence"/>
</dbReference>
<sequence>MLKNRLKELSKKGDNFSKVEIIKDAGLMQIRGGLTDLSLSDPTTCGKLTTCGWNSDVCPNLTKCDWNG</sequence>
<evidence type="ECO:0008006" key="3">
    <source>
        <dbReference type="Google" id="ProtNLM"/>
    </source>
</evidence>
<keyword evidence="2" id="KW-1185">Reference proteome</keyword>
<evidence type="ECO:0000313" key="1">
    <source>
        <dbReference type="EMBL" id="MDI5950263.1"/>
    </source>
</evidence>
<dbReference type="RefSeq" id="WP_282716801.1">
    <property type="nucleotide sequence ID" value="NZ_JASCRX010000004.1"/>
</dbReference>
<dbReference type="EMBL" id="JASCRY010000003">
    <property type="protein sequence ID" value="MDI5950263.1"/>
    <property type="molecule type" value="Genomic_DNA"/>
</dbReference>
<protein>
    <recommendedName>
        <fullName evidence="3">Plantaricin C family lantibiotic</fullName>
    </recommendedName>
</protein>
<name>A0AAW6TS15_9FLAO</name>
<accession>A0AAW6TS15</accession>
<proteinExistence type="predicted"/>
<dbReference type="AlphaFoldDB" id="A0AAW6TS15"/>
<reference evidence="1 2" key="1">
    <citation type="submission" date="2023-04" db="EMBL/GenBank/DDBJ databases">
        <title>Two novel species of Flavobacterium.</title>
        <authorList>
            <person name="Liu Q."/>
            <person name="Xin Y.-H."/>
        </authorList>
    </citation>
    <scope>NUCLEOTIDE SEQUENCE [LARGE SCALE GENOMIC DNA]</scope>
    <source>
        <strain evidence="1 2">LB2P87</strain>
    </source>
</reference>
<gene>
    <name evidence="1" type="ORF">QLS97_11450</name>
</gene>
<organism evidence="1 2">
    <name type="scientific">Flavobacterium yafengii</name>
    <dbReference type="NCBI Taxonomy" id="3041253"/>
    <lineage>
        <taxon>Bacteria</taxon>
        <taxon>Pseudomonadati</taxon>
        <taxon>Bacteroidota</taxon>
        <taxon>Flavobacteriia</taxon>
        <taxon>Flavobacteriales</taxon>
        <taxon>Flavobacteriaceae</taxon>
        <taxon>Flavobacterium</taxon>
    </lineage>
</organism>